<dbReference type="GO" id="GO:0000166">
    <property type="term" value="F:nucleotide binding"/>
    <property type="evidence" value="ECO:0007669"/>
    <property type="project" value="InterPro"/>
</dbReference>
<evidence type="ECO:0000313" key="3">
    <source>
        <dbReference type="Proteomes" id="UP000093748"/>
    </source>
</evidence>
<dbReference type="Pfam" id="PF01408">
    <property type="entry name" value="GFO_IDH_MocA"/>
    <property type="match status" value="1"/>
</dbReference>
<dbReference type="EMBL" id="LZTJ01000023">
    <property type="protein sequence ID" value="OBP74329.1"/>
    <property type="molecule type" value="Genomic_DNA"/>
</dbReference>
<accession>A0A1A5I537</accession>
<dbReference type="PANTHER" id="PTHR43249">
    <property type="entry name" value="UDP-N-ACETYL-2-AMINO-2-DEOXY-D-GLUCURONATE OXIDASE"/>
    <property type="match status" value="1"/>
</dbReference>
<dbReference type="Gene3D" id="3.40.50.720">
    <property type="entry name" value="NAD(P)-binding Rossmann-like Domain"/>
    <property type="match status" value="1"/>
</dbReference>
<organism evidence="2 3">
    <name type="scientific">Rhizobium loti</name>
    <name type="common">Mesorhizobium loti</name>
    <dbReference type="NCBI Taxonomy" id="381"/>
    <lineage>
        <taxon>Bacteria</taxon>
        <taxon>Pseudomonadati</taxon>
        <taxon>Pseudomonadota</taxon>
        <taxon>Alphaproteobacteria</taxon>
        <taxon>Hyphomicrobiales</taxon>
        <taxon>Phyllobacteriaceae</taxon>
        <taxon>Mesorhizobium</taxon>
    </lineage>
</organism>
<dbReference type="InterPro" id="IPR036291">
    <property type="entry name" value="NAD(P)-bd_dom_sf"/>
</dbReference>
<dbReference type="SUPFAM" id="SSF51735">
    <property type="entry name" value="NAD(P)-binding Rossmann-fold domains"/>
    <property type="match status" value="1"/>
</dbReference>
<dbReference type="InterPro" id="IPR000683">
    <property type="entry name" value="Gfo/Idh/MocA-like_OxRdtase_N"/>
</dbReference>
<dbReference type="Proteomes" id="UP000093748">
    <property type="component" value="Unassembled WGS sequence"/>
</dbReference>
<comment type="caution">
    <text evidence="2">The sequence shown here is derived from an EMBL/GenBank/DDBJ whole genome shotgun (WGS) entry which is preliminary data.</text>
</comment>
<evidence type="ECO:0000313" key="2">
    <source>
        <dbReference type="EMBL" id="OBP74329.1"/>
    </source>
</evidence>
<dbReference type="Gene3D" id="3.30.360.10">
    <property type="entry name" value="Dihydrodipicolinate Reductase, domain 2"/>
    <property type="match status" value="1"/>
</dbReference>
<sequence length="372" mass="40725">MRCIRMGVIGAGGVAQVEHIPNLLKLHRQFKILGVYDPSRKVRAFVAEEFGLETFSDLDALLAMPLDAVVIASPDALHREQSLAAFARGLHVFCEKPLCYGAQDIDQLIAARDRAGKVLQVGYMKRFDPSYEAALNMLPGTARTLRSVSVEVNDPDAWPFIRHASTCRGDDVAAELIASTEARQREQVDRAVPGLDDPHAFRGFVGAYCSSIVHDVNAVHGLLDALGVADGEIVGASLFAKGEAGQGTVRLLDGQALWTMAHIATPGLPDYRERITLHFDDASLELEFPSPYLNHQPTRLTIRTGDGHTLSSRDIRSGYEEAFVEELKGFWSAIVEGTAVRNTAEHARRDMTLLAGLTRHHLDQSKQSGVRP</sequence>
<reference evidence="3" key="1">
    <citation type="submission" date="2016-06" db="EMBL/GenBank/DDBJ databases">
        <title>NZP2037 Pacbio-Illumina hybrid assembly.</title>
        <authorList>
            <person name="Ramsay J.P."/>
        </authorList>
    </citation>
    <scope>NUCLEOTIDE SEQUENCE [LARGE SCALE GENOMIC DNA]</scope>
    <source>
        <strain evidence="3">R7ANS::ICEMlSym2042</strain>
    </source>
</reference>
<dbReference type="PANTHER" id="PTHR43249:SF1">
    <property type="entry name" value="D-GLUCOSIDE 3-DEHYDROGENASE"/>
    <property type="match status" value="1"/>
</dbReference>
<dbReference type="InterPro" id="IPR052515">
    <property type="entry name" value="Gfo/Idh/MocA_Oxidoreductase"/>
</dbReference>
<feature type="domain" description="Gfo/Idh/MocA-like oxidoreductase N-terminal" evidence="1">
    <location>
        <begin position="4"/>
        <end position="123"/>
    </location>
</feature>
<dbReference type="OrthoDB" id="7804998at2"/>
<name>A0A1A5I537_RHILI</name>
<gene>
    <name evidence="2" type="ORF">BAE39_18455</name>
</gene>
<proteinExistence type="predicted"/>
<protein>
    <submittedName>
        <fullName evidence="2">Dehydrogenase</fullName>
    </submittedName>
</protein>
<evidence type="ECO:0000259" key="1">
    <source>
        <dbReference type="Pfam" id="PF01408"/>
    </source>
</evidence>
<dbReference type="AlphaFoldDB" id="A0A1A5I537"/>